<evidence type="ECO:0000313" key="2">
    <source>
        <dbReference type="Proteomes" id="UP001305779"/>
    </source>
</evidence>
<sequence length="310" mass="35740">MSSSSKRPSQIIYFSHPRAACHLLERMLSKQPGVQLMWHPYAITRPSQIPLFTEESIAAGIPDEKRKPYLEAVEQGNQAWAKALEDAGAKGETLLMHEHPHFALDVDRGLEYVTKEWNTEKPTDNYARNFTLFPEKILLAPGTTVLLNIRHPALSGPGAFRGMSTLEHSWSRPGFLMARHLGWQREMYDWYVSKGITPIVVDAEDYMSSQEFVRHLASKLGLDPEHCLFKWEKVSMEERATMHPMYVKLQQTLLDSEGMVESKVVRKVDVDVEEEKWRKEWGDDAAKLLRETTEASMPHYEYLMGKRLRL</sequence>
<comment type="caution">
    <text evidence="1">The sequence shown here is derived from an EMBL/GenBank/DDBJ whole genome shotgun (WGS) entry which is preliminary data.</text>
</comment>
<protein>
    <recommendedName>
        <fullName evidence="3">Sulfotransferase</fullName>
    </recommendedName>
</protein>
<dbReference type="EMBL" id="JAXOVC010000012">
    <property type="protein sequence ID" value="KAK4495207.1"/>
    <property type="molecule type" value="Genomic_DNA"/>
</dbReference>
<keyword evidence="2" id="KW-1185">Reference proteome</keyword>
<organism evidence="1 2">
    <name type="scientific">Zasmidium cellare</name>
    <name type="common">Wine cellar mold</name>
    <name type="synonym">Racodium cellare</name>
    <dbReference type="NCBI Taxonomy" id="395010"/>
    <lineage>
        <taxon>Eukaryota</taxon>
        <taxon>Fungi</taxon>
        <taxon>Dikarya</taxon>
        <taxon>Ascomycota</taxon>
        <taxon>Pezizomycotina</taxon>
        <taxon>Dothideomycetes</taxon>
        <taxon>Dothideomycetidae</taxon>
        <taxon>Mycosphaerellales</taxon>
        <taxon>Mycosphaerellaceae</taxon>
        <taxon>Zasmidium</taxon>
    </lineage>
</organism>
<proteinExistence type="predicted"/>
<accession>A0ABR0E1A8</accession>
<reference evidence="1 2" key="1">
    <citation type="journal article" date="2023" name="G3 (Bethesda)">
        <title>A chromosome-level genome assembly of Zasmidium syzygii isolated from banana leaves.</title>
        <authorList>
            <person name="van Westerhoven A.C."/>
            <person name="Mehrabi R."/>
            <person name="Talebi R."/>
            <person name="Steentjes M.B.F."/>
            <person name="Corcolon B."/>
            <person name="Chong P.A."/>
            <person name="Kema G.H.J."/>
            <person name="Seidl M.F."/>
        </authorList>
    </citation>
    <scope>NUCLEOTIDE SEQUENCE [LARGE SCALE GENOMIC DNA]</scope>
    <source>
        <strain evidence="1 2">P124</strain>
    </source>
</reference>
<evidence type="ECO:0008006" key="3">
    <source>
        <dbReference type="Google" id="ProtNLM"/>
    </source>
</evidence>
<gene>
    <name evidence="1" type="ORF">PRZ48_013536</name>
</gene>
<dbReference type="PANTHER" id="PTHR48312">
    <property type="match status" value="1"/>
</dbReference>
<dbReference type="PANTHER" id="PTHR48312:SF1">
    <property type="entry name" value="SULFOTRANSFERASE"/>
    <property type="match status" value="1"/>
</dbReference>
<dbReference type="Proteomes" id="UP001305779">
    <property type="component" value="Unassembled WGS sequence"/>
</dbReference>
<dbReference type="SUPFAM" id="SSF52540">
    <property type="entry name" value="P-loop containing nucleoside triphosphate hydrolases"/>
    <property type="match status" value="1"/>
</dbReference>
<dbReference type="InterPro" id="IPR027417">
    <property type="entry name" value="P-loop_NTPase"/>
</dbReference>
<name>A0ABR0E1A8_ZASCE</name>
<evidence type="ECO:0000313" key="1">
    <source>
        <dbReference type="EMBL" id="KAK4495207.1"/>
    </source>
</evidence>